<dbReference type="GO" id="GO:0016740">
    <property type="term" value="F:transferase activity"/>
    <property type="evidence" value="ECO:0007669"/>
    <property type="project" value="UniProtKB-KW"/>
</dbReference>
<evidence type="ECO:0000313" key="3">
    <source>
        <dbReference type="EMBL" id="SNX97058.1"/>
    </source>
</evidence>
<dbReference type="Proteomes" id="UP000219514">
    <property type="component" value="Unassembled WGS sequence"/>
</dbReference>
<dbReference type="Pfam" id="PF13480">
    <property type="entry name" value="Acetyltransf_6"/>
    <property type="match status" value="1"/>
</dbReference>
<keyword evidence="3" id="KW-0808">Transferase</keyword>
<dbReference type="InterPro" id="IPR016181">
    <property type="entry name" value="Acyl_CoA_acyltransferase"/>
</dbReference>
<dbReference type="AlphaFoldDB" id="A0A285ED60"/>
<dbReference type="Gene3D" id="3.40.630.30">
    <property type="match status" value="1"/>
</dbReference>
<evidence type="ECO:0000259" key="2">
    <source>
        <dbReference type="Pfam" id="PF13480"/>
    </source>
</evidence>
<sequence length="374" mass="40680">MPSPMSSAPWQRPVAADTVARLLDGREIGRDVIAAWRDLASRAAEPNPCNEPETLLPAIRHLPGGSTVRLLVVTRGRELDVCLPVVPVRRWRSKVPLPAFRSWTHDYQLIGTPLVDRDRAAEALTAVLRASRRVRGTSLFLEIEDLGIDGPVAQALEEAAAAVRGRLLRWEGHERATLSRAETVSGPPNSSRHKRARRSRRALERAAGPLTVVDRAGDPEAVEDFLALEAAGWKGRAGTAMACTPGDAAFFRELCRNFAAAGRLELRSLEVSGEPVAMQTALRAGGAVFHMKIAYDERFGDYSPGVQLLVDYADRFPTEDLEFRDSCTAADNATESQLWPGRRGIATVVTPFAEPLSRAAASALDLARARRAGT</sequence>
<proteinExistence type="predicted"/>
<dbReference type="InterPro" id="IPR038740">
    <property type="entry name" value="BioF2-like_GNAT_dom"/>
</dbReference>
<protein>
    <submittedName>
        <fullName evidence="3">Acetyltransferase involved in cellulose biosynthesis, CelD/BcsL family</fullName>
    </submittedName>
</protein>
<feature type="region of interest" description="Disordered" evidence="1">
    <location>
        <begin position="178"/>
        <end position="201"/>
    </location>
</feature>
<evidence type="ECO:0000313" key="4">
    <source>
        <dbReference type="Proteomes" id="UP000219514"/>
    </source>
</evidence>
<name>A0A285ED60_9ACTN</name>
<feature type="compositionally biased region" description="Polar residues" evidence="1">
    <location>
        <begin position="180"/>
        <end position="189"/>
    </location>
</feature>
<evidence type="ECO:0000256" key="1">
    <source>
        <dbReference type="SAM" id="MobiDB-lite"/>
    </source>
</evidence>
<feature type="compositionally biased region" description="Basic residues" evidence="1">
    <location>
        <begin position="191"/>
        <end position="200"/>
    </location>
</feature>
<accession>A0A285ED60</accession>
<feature type="domain" description="BioF2-like acetyltransferase" evidence="2">
    <location>
        <begin position="190"/>
        <end position="322"/>
    </location>
</feature>
<keyword evidence="4" id="KW-1185">Reference proteome</keyword>
<dbReference type="SUPFAM" id="SSF55729">
    <property type="entry name" value="Acyl-CoA N-acyltransferases (Nat)"/>
    <property type="match status" value="1"/>
</dbReference>
<organism evidence="3 4">
    <name type="scientific">Geodermatophilus sabuli</name>
    <dbReference type="NCBI Taxonomy" id="1564158"/>
    <lineage>
        <taxon>Bacteria</taxon>
        <taxon>Bacillati</taxon>
        <taxon>Actinomycetota</taxon>
        <taxon>Actinomycetes</taxon>
        <taxon>Geodermatophilales</taxon>
        <taxon>Geodermatophilaceae</taxon>
        <taxon>Geodermatophilus</taxon>
    </lineage>
</organism>
<gene>
    <name evidence="3" type="ORF">SAMN06893097_1067</name>
</gene>
<reference evidence="3 4" key="1">
    <citation type="submission" date="2017-09" db="EMBL/GenBank/DDBJ databases">
        <authorList>
            <person name="Ehlers B."/>
            <person name="Leendertz F.H."/>
        </authorList>
    </citation>
    <scope>NUCLEOTIDE SEQUENCE [LARGE SCALE GENOMIC DNA]</scope>
    <source>
        <strain evidence="3 4">DSM 46844</strain>
    </source>
</reference>
<dbReference type="EMBL" id="OBDO01000006">
    <property type="protein sequence ID" value="SNX97058.1"/>
    <property type="molecule type" value="Genomic_DNA"/>
</dbReference>